<keyword evidence="4" id="KW-0677">Repeat</keyword>
<dbReference type="SMART" id="SM00215">
    <property type="entry name" value="VWC_out"/>
    <property type="match status" value="4"/>
</dbReference>
<feature type="domain" description="VWFC" evidence="5">
    <location>
        <begin position="667"/>
        <end position="726"/>
    </location>
</feature>
<dbReference type="GO" id="GO:0005576">
    <property type="term" value="C:extracellular region"/>
    <property type="evidence" value="ECO:0007669"/>
    <property type="project" value="UniProtKB-SubCell"/>
</dbReference>
<organism evidence="7">
    <name type="scientific">Tetraodon nigroviridis</name>
    <name type="common">Spotted green pufferfish</name>
    <name type="synonym">Chelonodon nigroviridis</name>
    <dbReference type="NCBI Taxonomy" id="99883"/>
    <lineage>
        <taxon>Eukaryota</taxon>
        <taxon>Metazoa</taxon>
        <taxon>Chordata</taxon>
        <taxon>Craniata</taxon>
        <taxon>Vertebrata</taxon>
        <taxon>Euteleostomi</taxon>
        <taxon>Actinopterygii</taxon>
        <taxon>Neopterygii</taxon>
        <taxon>Teleostei</taxon>
        <taxon>Neoteleostei</taxon>
        <taxon>Acanthomorphata</taxon>
        <taxon>Eupercaria</taxon>
        <taxon>Tetraodontiformes</taxon>
        <taxon>Tetradontoidea</taxon>
        <taxon>Tetraodontidae</taxon>
        <taxon>Tetraodon</taxon>
    </lineage>
</organism>
<protein>
    <submittedName>
        <fullName evidence="7">(spotted green pufferfish) hypothetical protein</fullName>
    </submittedName>
</protein>
<feature type="domain" description="VWFC" evidence="5">
    <location>
        <begin position="259"/>
        <end position="318"/>
    </location>
</feature>
<dbReference type="AlphaFoldDB" id="Q4REY5"/>
<dbReference type="SUPFAM" id="SSF57603">
    <property type="entry name" value="FnI-like domain"/>
    <property type="match status" value="9"/>
</dbReference>
<dbReference type="OrthoDB" id="6132182at2759"/>
<comment type="caution">
    <text evidence="7">The sequence shown here is derived from an EMBL/GenBank/DDBJ whole genome shotgun (WGS) entry which is preliminary data.</text>
</comment>
<evidence type="ECO:0000256" key="4">
    <source>
        <dbReference type="ARBA" id="ARBA00022737"/>
    </source>
</evidence>
<feature type="domain" description="VWFC" evidence="5">
    <location>
        <begin position="544"/>
        <end position="601"/>
    </location>
</feature>
<feature type="domain" description="VWFC" evidence="5">
    <location>
        <begin position="879"/>
        <end position="939"/>
    </location>
</feature>
<dbReference type="Gene3D" id="2.10.70.10">
    <property type="entry name" value="Complement Module, domain 1"/>
    <property type="match status" value="4"/>
</dbReference>
<feature type="domain" description="VWFC" evidence="5">
    <location>
        <begin position="784"/>
        <end position="846"/>
    </location>
</feature>
<feature type="domain" description="VWFC" evidence="5">
    <location>
        <begin position="601"/>
        <end position="659"/>
    </location>
</feature>
<dbReference type="PANTHER" id="PTHR46698">
    <property type="entry name" value="CROSSVEINLESS 2"/>
    <property type="match status" value="1"/>
</dbReference>
<feature type="domain" description="VWFD" evidence="6">
    <location>
        <begin position="943"/>
        <end position="1153"/>
    </location>
</feature>
<evidence type="ECO:0000256" key="3">
    <source>
        <dbReference type="ARBA" id="ARBA00022729"/>
    </source>
</evidence>
<dbReference type="Gene3D" id="2.60.120.200">
    <property type="match status" value="1"/>
</dbReference>
<proteinExistence type="predicted"/>
<dbReference type="SMART" id="SM00214">
    <property type="entry name" value="VWC"/>
    <property type="match status" value="9"/>
</dbReference>
<reference evidence="7" key="2">
    <citation type="submission" date="2004-02" db="EMBL/GenBank/DDBJ databases">
        <authorList>
            <consortium name="Genoscope"/>
            <consortium name="Whitehead Institute Centre for Genome Research"/>
        </authorList>
    </citation>
    <scope>NUCLEOTIDE SEQUENCE</scope>
</reference>
<dbReference type="GO" id="GO:0030513">
    <property type="term" value="P:positive regulation of BMP signaling pathway"/>
    <property type="evidence" value="ECO:0007669"/>
    <property type="project" value="TreeGrafter"/>
</dbReference>
<dbReference type="Pfam" id="PF00093">
    <property type="entry name" value="VWC"/>
    <property type="match status" value="6"/>
</dbReference>
<dbReference type="PROSITE" id="PS01208">
    <property type="entry name" value="VWFC_1"/>
    <property type="match status" value="3"/>
</dbReference>
<dbReference type="InterPro" id="IPR013320">
    <property type="entry name" value="ConA-like_dom_sf"/>
</dbReference>
<keyword evidence="3" id="KW-0732">Signal</keyword>
<dbReference type="EMBL" id="CAAE01015122">
    <property type="protein sequence ID" value="CAG13047.1"/>
    <property type="molecule type" value="Genomic_DNA"/>
</dbReference>
<dbReference type="InterPro" id="IPR001007">
    <property type="entry name" value="VWF_dom"/>
</dbReference>
<evidence type="ECO:0000259" key="6">
    <source>
        <dbReference type="PROSITE" id="PS51233"/>
    </source>
</evidence>
<dbReference type="Pfam" id="PF23334">
    <property type="entry name" value="VWC2L_2nd"/>
    <property type="match status" value="1"/>
</dbReference>
<dbReference type="SMART" id="SM00216">
    <property type="entry name" value="VWD"/>
    <property type="match status" value="1"/>
</dbReference>
<dbReference type="KEGG" id="tng:GSTEN00035561G001"/>
<dbReference type="Pfam" id="PF00094">
    <property type="entry name" value="VWD"/>
    <property type="match status" value="1"/>
</dbReference>
<reference evidence="7" key="1">
    <citation type="journal article" date="2004" name="Nature">
        <title>Genome duplication in the teleost fish Tetraodon nigroviridis reveals the early vertebrate proto-karyotype.</title>
        <authorList>
            <person name="Jaillon O."/>
            <person name="Aury J.-M."/>
            <person name="Brunet F."/>
            <person name="Petit J.-L."/>
            <person name="Stange-Thomann N."/>
            <person name="Mauceli E."/>
            <person name="Bouneau L."/>
            <person name="Fischer C."/>
            <person name="Ozouf-Costaz C."/>
            <person name="Bernot A."/>
            <person name="Nicaud S."/>
            <person name="Jaffe D."/>
            <person name="Fisher S."/>
            <person name="Lutfalla G."/>
            <person name="Dossat C."/>
            <person name="Segurens B."/>
            <person name="Dasilva C."/>
            <person name="Salanoubat M."/>
            <person name="Levy M."/>
            <person name="Boudet N."/>
            <person name="Castellano S."/>
            <person name="Anthouard V."/>
            <person name="Jubin C."/>
            <person name="Castelli V."/>
            <person name="Katinka M."/>
            <person name="Vacherie B."/>
            <person name="Biemont C."/>
            <person name="Skalli Z."/>
            <person name="Cattolico L."/>
            <person name="Poulain J."/>
            <person name="De Berardinis V."/>
            <person name="Cruaud C."/>
            <person name="Duprat S."/>
            <person name="Brottier P."/>
            <person name="Coutanceau J.-P."/>
            <person name="Gouzy J."/>
            <person name="Parra G."/>
            <person name="Lardier G."/>
            <person name="Chapple C."/>
            <person name="McKernan K.J."/>
            <person name="McEwan P."/>
            <person name="Bosak S."/>
            <person name="Kellis M."/>
            <person name="Volff J.-N."/>
            <person name="Guigo R."/>
            <person name="Zody M.C."/>
            <person name="Mesirov J."/>
            <person name="Lindblad-Toh K."/>
            <person name="Birren B."/>
            <person name="Nusbaum C."/>
            <person name="Kahn D."/>
            <person name="Robinson-Rechavi M."/>
            <person name="Laudet V."/>
            <person name="Schachter V."/>
            <person name="Quetier F."/>
            <person name="Saurin W."/>
            <person name="Scarpelli C."/>
            <person name="Wincker P."/>
            <person name="Lander E.S."/>
            <person name="Weissenbach J."/>
            <person name="Roest Crollius H."/>
        </authorList>
    </citation>
    <scope>NUCLEOTIDE SEQUENCE [LARGE SCALE GENOMIC DNA]</scope>
</reference>
<gene>
    <name evidence="7" type="ORF">GSTENG00035561001</name>
</gene>
<dbReference type="InterPro" id="IPR052424">
    <property type="entry name" value="Kielin_Chordin-BMP_Reg"/>
</dbReference>
<dbReference type="SUPFAM" id="SSF49899">
    <property type="entry name" value="Concanavalin A-like lectins/glucanases"/>
    <property type="match status" value="1"/>
</dbReference>
<dbReference type="PROSITE" id="PS50184">
    <property type="entry name" value="VWFC_2"/>
    <property type="match status" value="8"/>
</dbReference>
<evidence type="ECO:0000256" key="1">
    <source>
        <dbReference type="ARBA" id="ARBA00004613"/>
    </source>
</evidence>
<feature type="domain" description="VWFC" evidence="5">
    <location>
        <begin position="726"/>
        <end position="784"/>
    </location>
</feature>
<keyword evidence="2" id="KW-0964">Secreted</keyword>
<feature type="domain" description="VWFC" evidence="5">
    <location>
        <begin position="389"/>
        <end position="447"/>
    </location>
</feature>
<evidence type="ECO:0000256" key="2">
    <source>
        <dbReference type="ARBA" id="ARBA00022525"/>
    </source>
</evidence>
<dbReference type="Gene3D" id="6.20.200.20">
    <property type="match status" value="3"/>
</dbReference>
<accession>Q4REY5</accession>
<dbReference type="SMART" id="SM00832">
    <property type="entry name" value="C8"/>
    <property type="match status" value="1"/>
</dbReference>
<comment type="subcellular location">
    <subcellularLocation>
        <location evidence="1">Secreted</location>
    </subcellularLocation>
</comment>
<sequence>MSDHISGVLRLQSPSGPATYRIRPRAPNLTLPPGYSRLLHSRIRGSLGVHLVALQAPGTSATLLSLSSASSPILQIISSTLNNTLDLSFLNGEGGGRRSASFGFPGRNPFSREEWVQLAVSLEPERLAFYVDCQEAVTLHLKQEEKIYLLIPQGVVVTLASTPGRKDSKFSTPDSLLTPLGSRAQECSSDLCPAVSLKAAAGQRRKPGVFPRTSRATSCRELRRSAPPHLLKGESLRKRKNADLQSRVQYLEGCECVKQRCVWEGRSVEDGQSWQTDHGVCTCTSGKGGVKECRPLPCPSLDCTLKESVPGECCQRCKAVVVSGLHRRAVLAVSGSPAARHVPTQLLLCPIAAVQFAKSGSVICRQEKCPPVKCTNPIIDPHVCCPICRACVLDEVEYAEGSSWHPDGPCSICTCTNGAPQCSPTRCLPTDCLHPTRGPGSCCASCESCTYNHRIYANGQRFATPEQPCHMDPRSARVHFVFSLLEDCYFENRVFVDGEAFPNPLNVCEECKCVSGLTECQQTQCPRPHCNAPLSGQCCQNNCNGCLHEGRERANGEMWNDSSDPCAACVCREGSVRCDRKPCPPPNCKHPVQRQCCMSCDGCLYHGREYADGTEFADGNDPCGVCYCYGGEVVCTRIPCYGDCSHPYKPAGQCCGECERTCCPVCDSCLYEGVVHTHGHTFTLSSNPCKRCTCTRGTVTCVPVVCPQTPCLRPVTKPGQCCPVCGGCMYGGQERAEGSSWFAGSTPCISCTCADGVSTCSEIRCLSPCTNFVRVPGECCPVCADCVFEGRVYGPGDSFHPAGDPCQICTCELGYIECNIEECSPVKCPNGQKQVKIPGKCCTECQGTTTSQPVSTLSTFASSARGNVCPPLCALDSSASCLYQGTVYHSDEQWEVDVCTSCTCMSGDVHCQSQRCPPLTCAADEMPAIVPGLCCPHCLPRPATCTAFGDPHYRTFDGRMLHFQGTCTYILANDCQGGDFSIHVTNDDRGRKGVSWTKEVTVLIGAITVQLLQDWVVKVNDELVSLPLLREPHIYVERQSNIILLNTNIGLKVTNGSRSLSSCRAGEDIDPCKHAGYQAKKGANARCKVLKSAAFKPCHHVVPPEPWYGACVYDLCACGANTDECLCDTLEAYASRCREAGVILQWRSTSLCGMYRWGWWRATALSPVYQAASVLPVWFYTTATAYSQRSVPRSFMATLANTSSSGHCSSTAGSS</sequence>
<dbReference type="InterPro" id="IPR014853">
    <property type="entry name" value="VWF/SSPO/ZAN-like_Cys-rich_dom"/>
</dbReference>
<name>Q4REY5_TETNG</name>
<dbReference type="InterPro" id="IPR001846">
    <property type="entry name" value="VWF_type-D"/>
</dbReference>
<evidence type="ECO:0000259" key="5">
    <source>
        <dbReference type="PROSITE" id="PS50184"/>
    </source>
</evidence>
<dbReference type="PANTHER" id="PTHR46698:SF2">
    <property type="entry name" value="KIELIN_CHORDIN-LIKE PROTEIN"/>
    <property type="match status" value="1"/>
</dbReference>
<dbReference type="PROSITE" id="PS51233">
    <property type="entry name" value="VWFD"/>
    <property type="match status" value="1"/>
</dbReference>
<evidence type="ECO:0000313" key="7">
    <source>
        <dbReference type="EMBL" id="CAG13047.1"/>
    </source>
</evidence>